<reference evidence="1 2" key="1">
    <citation type="submission" date="2019-02" db="EMBL/GenBank/DDBJ databases">
        <title>Deep-cultivation of Planctomycetes and their phenomic and genomic characterization uncovers novel biology.</title>
        <authorList>
            <person name="Wiegand S."/>
            <person name="Jogler M."/>
            <person name="Boedeker C."/>
            <person name="Pinto D."/>
            <person name="Vollmers J."/>
            <person name="Rivas-Marin E."/>
            <person name="Kohn T."/>
            <person name="Peeters S.H."/>
            <person name="Heuer A."/>
            <person name="Rast P."/>
            <person name="Oberbeckmann S."/>
            <person name="Bunk B."/>
            <person name="Jeske O."/>
            <person name="Meyerdierks A."/>
            <person name="Storesund J.E."/>
            <person name="Kallscheuer N."/>
            <person name="Luecker S."/>
            <person name="Lage O.M."/>
            <person name="Pohl T."/>
            <person name="Merkel B.J."/>
            <person name="Hornburger P."/>
            <person name="Mueller R.-W."/>
            <person name="Bruemmer F."/>
            <person name="Labrenz M."/>
            <person name="Spormann A.M."/>
            <person name="Op Den Camp H."/>
            <person name="Overmann J."/>
            <person name="Amann R."/>
            <person name="Jetten M.S.M."/>
            <person name="Mascher T."/>
            <person name="Medema M.H."/>
            <person name="Devos D.P."/>
            <person name="Kaster A.-K."/>
            <person name="Ovreas L."/>
            <person name="Rohde M."/>
            <person name="Galperin M.Y."/>
            <person name="Jogler C."/>
        </authorList>
    </citation>
    <scope>NUCLEOTIDE SEQUENCE [LARGE SCALE GENOMIC DNA]</scope>
    <source>
        <strain evidence="1 2">Poly41</strain>
    </source>
</reference>
<protein>
    <recommendedName>
        <fullName evidence="3">HEAT repeat protein</fullName>
    </recommendedName>
</protein>
<accession>A0A5C6E1P0</accession>
<evidence type="ECO:0008006" key="3">
    <source>
        <dbReference type="Google" id="ProtNLM"/>
    </source>
</evidence>
<evidence type="ECO:0000313" key="2">
    <source>
        <dbReference type="Proteomes" id="UP000319143"/>
    </source>
</evidence>
<proteinExistence type="predicted"/>
<dbReference type="EMBL" id="SJPV01000001">
    <property type="protein sequence ID" value="TWU42832.1"/>
    <property type="molecule type" value="Genomic_DNA"/>
</dbReference>
<dbReference type="Proteomes" id="UP000319143">
    <property type="component" value="Unassembled WGS sequence"/>
</dbReference>
<dbReference type="SUPFAM" id="SSF48371">
    <property type="entry name" value="ARM repeat"/>
    <property type="match status" value="1"/>
</dbReference>
<dbReference type="InterPro" id="IPR016024">
    <property type="entry name" value="ARM-type_fold"/>
</dbReference>
<sequence length="512" mass="56560">MQGLQLTYTQLAGSSNRAAVDVLVSMIDHPNPATRLMTIQALLRRSEPECGEAVLSRWESLDLECRRHLRNKKDWIAPAIENSLQQRDANLGRAIAATETLGVQAAVCHLIPIAEIHPSEVVRESATKTILELVHQLGRDARAERGQPSVRMPILARLAESVKRFSIHRNEDLVDAFLMVCTWGDAELRDLIAPDSQCRNRIAERLHRTSRVGIVELLTGFLHRRSVPPFILKILADRRDEVYRDFYLRTIGHEPSPIVQRNLAEVGIPTCCFGDAKLMDQISPDHRAAAVFVYNQAHADLMGYLRTVVAALKRGGPGVVTASVIGLGKCEVPNVKVWLRSAVVLASGDSAAIQADPNAQLLENMIQLLDHPDAALVRMVRRTLEPLHVDSMLDRLQALPAEHRRAIGRIVLTIDSDAIARIRDGLRHPVLKKRLSAIAAADALAAVDLLGDAFERISREDHQEARMLACEVMAHAESTRSLTLLKEMAALPPCPVRDAAIKALEHRGASLV</sequence>
<name>A0A5C6E1P0_9BACT</name>
<evidence type="ECO:0000313" key="1">
    <source>
        <dbReference type="EMBL" id="TWU42832.1"/>
    </source>
</evidence>
<dbReference type="AlphaFoldDB" id="A0A5C6E1P0"/>
<organism evidence="1 2">
    <name type="scientific">Novipirellula artificiosorum</name>
    <dbReference type="NCBI Taxonomy" id="2528016"/>
    <lineage>
        <taxon>Bacteria</taxon>
        <taxon>Pseudomonadati</taxon>
        <taxon>Planctomycetota</taxon>
        <taxon>Planctomycetia</taxon>
        <taxon>Pirellulales</taxon>
        <taxon>Pirellulaceae</taxon>
        <taxon>Novipirellula</taxon>
    </lineage>
</organism>
<comment type="caution">
    <text evidence="1">The sequence shown here is derived from an EMBL/GenBank/DDBJ whole genome shotgun (WGS) entry which is preliminary data.</text>
</comment>
<dbReference type="OrthoDB" id="235101at2"/>
<gene>
    <name evidence="1" type="ORF">Poly41_11330</name>
</gene>
<keyword evidence="2" id="KW-1185">Reference proteome</keyword>